<dbReference type="EMBL" id="CP000431">
    <property type="protein sequence ID" value="ABG93294.1"/>
    <property type="molecule type" value="Genomic_DNA"/>
</dbReference>
<dbReference type="AlphaFoldDB" id="Q0SGP2"/>
<protein>
    <recommendedName>
        <fullName evidence="4">ATP synthase protein I</fullName>
    </recommendedName>
</protein>
<gene>
    <name evidence="2" type="ordered locus">RHA1_ro01479</name>
</gene>
<accession>Q0SGP2</accession>
<reference evidence="3" key="1">
    <citation type="journal article" date="2006" name="Proc. Natl. Acad. Sci. U.S.A.">
        <title>The complete genome of Rhodococcus sp. RHA1 provides insights into a catabolic powerhouse.</title>
        <authorList>
            <person name="McLeod M.P."/>
            <person name="Warren R.L."/>
            <person name="Hsiao W.W.L."/>
            <person name="Araki N."/>
            <person name="Myhre M."/>
            <person name="Fernandes C."/>
            <person name="Miyazawa D."/>
            <person name="Wong W."/>
            <person name="Lillquist A.L."/>
            <person name="Wang D."/>
            <person name="Dosanjh M."/>
            <person name="Hara H."/>
            <person name="Petrescu A."/>
            <person name="Morin R.D."/>
            <person name="Yang G."/>
            <person name="Stott J.M."/>
            <person name="Schein J.E."/>
            <person name="Shin H."/>
            <person name="Smailus D."/>
            <person name="Siddiqui A.S."/>
            <person name="Marra M.A."/>
            <person name="Jones S.J.M."/>
            <person name="Holt R."/>
            <person name="Brinkman F.S.L."/>
            <person name="Miyauchi K."/>
            <person name="Fukuda M."/>
            <person name="Davies J.E."/>
            <person name="Mohn W.W."/>
            <person name="Eltis L.D."/>
        </authorList>
    </citation>
    <scope>NUCLEOTIDE SEQUENCE [LARGE SCALE GENOMIC DNA]</scope>
    <source>
        <strain evidence="3">RHA1</strain>
    </source>
</reference>
<keyword evidence="1" id="KW-0812">Transmembrane</keyword>
<evidence type="ECO:0008006" key="4">
    <source>
        <dbReference type="Google" id="ProtNLM"/>
    </source>
</evidence>
<feature type="transmembrane region" description="Helical" evidence="1">
    <location>
        <begin position="88"/>
        <end position="112"/>
    </location>
</feature>
<feature type="transmembrane region" description="Helical" evidence="1">
    <location>
        <begin position="31"/>
        <end position="53"/>
    </location>
</feature>
<evidence type="ECO:0000313" key="2">
    <source>
        <dbReference type="EMBL" id="ABG93294.1"/>
    </source>
</evidence>
<organism evidence="2 3">
    <name type="scientific">Rhodococcus jostii (strain RHA1)</name>
    <dbReference type="NCBI Taxonomy" id="101510"/>
    <lineage>
        <taxon>Bacteria</taxon>
        <taxon>Bacillati</taxon>
        <taxon>Actinomycetota</taxon>
        <taxon>Actinomycetes</taxon>
        <taxon>Mycobacteriales</taxon>
        <taxon>Nocardiaceae</taxon>
        <taxon>Rhodococcus</taxon>
    </lineage>
</organism>
<evidence type="ECO:0000256" key="1">
    <source>
        <dbReference type="SAM" id="Phobius"/>
    </source>
</evidence>
<name>Q0SGP2_RHOJR</name>
<dbReference type="eggNOG" id="ENOG5032DKN">
    <property type="taxonomic scope" value="Bacteria"/>
</dbReference>
<dbReference type="KEGG" id="rha:RHA1_ro01479"/>
<feature type="transmembrane region" description="Helical" evidence="1">
    <location>
        <begin position="124"/>
        <end position="144"/>
    </location>
</feature>
<keyword evidence="1" id="KW-1133">Transmembrane helix</keyword>
<evidence type="ECO:0000313" key="3">
    <source>
        <dbReference type="Proteomes" id="UP000008710"/>
    </source>
</evidence>
<proteinExistence type="predicted"/>
<dbReference type="HOGENOM" id="CLU_129260_1_1_11"/>
<keyword evidence="1" id="KW-0472">Membrane</keyword>
<feature type="transmembrane region" description="Helical" evidence="1">
    <location>
        <begin position="60"/>
        <end position="82"/>
    </location>
</feature>
<dbReference type="Proteomes" id="UP000008710">
    <property type="component" value="Chromosome"/>
</dbReference>
<sequence>MRRTGEDPLPLATVTFTPASAPDHTASLRAAVRYGVLGLIVLAVVGSIIAFLVAGKPGLYGALLGAAVGGGFILCTALGVLFTAKLPALTAGAVLLGTWLLKMILAITVLAILKPLDFYDKTALVLVMVLSLVIVLGAETFGVLGTKAPYVEPTPSDDAGSPESDDK</sequence>